<gene>
    <name evidence="3" type="ORF">FHG66_07740</name>
</gene>
<evidence type="ECO:0000313" key="3">
    <source>
        <dbReference type="EMBL" id="TNC50852.1"/>
    </source>
</evidence>
<protein>
    <recommendedName>
        <fullName evidence="5">Sel1 repeat family protein</fullName>
    </recommendedName>
</protein>
<feature type="chain" id="PRO_5022953973" description="Sel1 repeat family protein" evidence="2">
    <location>
        <begin position="27"/>
        <end position="279"/>
    </location>
</feature>
<name>A0A5C4MXN6_9RHOB</name>
<feature type="region of interest" description="Disordered" evidence="1">
    <location>
        <begin position="254"/>
        <end position="279"/>
    </location>
</feature>
<dbReference type="Gene3D" id="1.25.40.10">
    <property type="entry name" value="Tetratricopeptide repeat domain"/>
    <property type="match status" value="1"/>
</dbReference>
<evidence type="ECO:0008006" key="5">
    <source>
        <dbReference type="Google" id="ProtNLM"/>
    </source>
</evidence>
<evidence type="ECO:0000256" key="2">
    <source>
        <dbReference type="SAM" id="SignalP"/>
    </source>
</evidence>
<keyword evidence="4" id="KW-1185">Reference proteome</keyword>
<organism evidence="3 4">
    <name type="scientific">Rubellimicrobium rubrum</name>
    <dbReference type="NCBI Taxonomy" id="2585369"/>
    <lineage>
        <taxon>Bacteria</taxon>
        <taxon>Pseudomonadati</taxon>
        <taxon>Pseudomonadota</taxon>
        <taxon>Alphaproteobacteria</taxon>
        <taxon>Rhodobacterales</taxon>
        <taxon>Roseobacteraceae</taxon>
        <taxon>Rubellimicrobium</taxon>
    </lineage>
</organism>
<dbReference type="InterPro" id="IPR011990">
    <property type="entry name" value="TPR-like_helical_dom_sf"/>
</dbReference>
<accession>A0A5C4MXN6</accession>
<dbReference type="AlphaFoldDB" id="A0A5C4MXN6"/>
<evidence type="ECO:0000256" key="1">
    <source>
        <dbReference type="SAM" id="MobiDB-lite"/>
    </source>
</evidence>
<sequence>MSSSHTVRSRPVVALALGLIASGAMAAPVVTPAWTEPRALASAVTLVFDNRITETRDLPTAELQQARRRMIAGEQISWDQMRALADLGDGLAAFRLAERIVALNDPTLLGDAAFYYANSAYTNRDYAVGPLVRILQRRDVEISPRRLEHLENALRALALNGDEKAAKALTDFYMSGHPFGRQPEKALEFRLDLAQSGNADAAMALVLEALSGRAQVPLDDEQVQRLLGIVEASDDLGLRTTALNLRRMRGLETASAAPVEPEPPGVRPLARPAEEAVPQ</sequence>
<proteinExistence type="predicted"/>
<keyword evidence="2" id="KW-0732">Signal</keyword>
<comment type="caution">
    <text evidence="3">The sequence shown here is derived from an EMBL/GenBank/DDBJ whole genome shotgun (WGS) entry which is preliminary data.</text>
</comment>
<evidence type="ECO:0000313" key="4">
    <source>
        <dbReference type="Proteomes" id="UP000305887"/>
    </source>
</evidence>
<reference evidence="3 4" key="1">
    <citation type="submission" date="2019-06" db="EMBL/GenBank/DDBJ databases">
        <title>YIM 131921 draft genome.</title>
        <authorList>
            <person name="Jiang L."/>
        </authorList>
    </citation>
    <scope>NUCLEOTIDE SEQUENCE [LARGE SCALE GENOMIC DNA]</scope>
    <source>
        <strain evidence="3 4">YIM 131921</strain>
    </source>
</reference>
<dbReference type="EMBL" id="VDFU01000006">
    <property type="protein sequence ID" value="TNC50852.1"/>
    <property type="molecule type" value="Genomic_DNA"/>
</dbReference>
<dbReference type="Proteomes" id="UP000305887">
    <property type="component" value="Unassembled WGS sequence"/>
</dbReference>
<feature type="signal peptide" evidence="2">
    <location>
        <begin position="1"/>
        <end position="26"/>
    </location>
</feature>
<dbReference type="RefSeq" id="WP_139076173.1">
    <property type="nucleotide sequence ID" value="NZ_VDFU01000006.1"/>
</dbReference>
<dbReference type="OrthoDB" id="7869376at2"/>